<reference evidence="1 2" key="1">
    <citation type="submission" date="2024-01" db="EMBL/GenBank/DDBJ databases">
        <title>The diversity of rhizobia nodulating Mimosa spp. in eleven states of Brazil covering several biomes is determined by host plant, location, and edaphic factors.</title>
        <authorList>
            <person name="Rouws L."/>
            <person name="Barauna A."/>
            <person name="Beukes C."/>
            <person name="De Faria S.M."/>
            <person name="Gross E."/>
            <person name="Dos Reis Junior F.B."/>
            <person name="Simon M."/>
            <person name="Maluk M."/>
            <person name="Odee D.W."/>
            <person name="Kenicer G."/>
            <person name="Young J.P.W."/>
            <person name="Reis V.M."/>
            <person name="Zilli J."/>
            <person name="James E.K."/>
        </authorList>
    </citation>
    <scope>NUCLEOTIDE SEQUENCE [LARGE SCALE GENOMIC DNA]</scope>
    <source>
        <strain evidence="1 2">JPY164</strain>
    </source>
</reference>
<organism evidence="1 2">
    <name type="scientific">Paraburkholderia guartelaensis</name>
    <dbReference type="NCBI Taxonomy" id="2546446"/>
    <lineage>
        <taxon>Bacteria</taxon>
        <taxon>Pseudomonadati</taxon>
        <taxon>Pseudomonadota</taxon>
        <taxon>Betaproteobacteria</taxon>
        <taxon>Burkholderiales</taxon>
        <taxon>Burkholderiaceae</taxon>
        <taxon>Paraburkholderia</taxon>
    </lineage>
</organism>
<evidence type="ECO:0000313" key="1">
    <source>
        <dbReference type="EMBL" id="MEM5449837.1"/>
    </source>
</evidence>
<gene>
    <name evidence="1" type="ORF">VSR33_20380</name>
</gene>
<keyword evidence="2" id="KW-1185">Reference proteome</keyword>
<dbReference type="RefSeq" id="WP_406952816.1">
    <property type="nucleotide sequence ID" value="NZ_JAYMRW010000008.1"/>
</dbReference>
<accession>A0ABU9SEN6</accession>
<proteinExistence type="predicted"/>
<name>A0ABU9SEN6_9BURK</name>
<comment type="caution">
    <text evidence="1">The sequence shown here is derived from an EMBL/GenBank/DDBJ whole genome shotgun (WGS) entry which is preliminary data.</text>
</comment>
<sequence>MPHRAPLTAQRLAEIYDESPTPVVRELLWEIHRLRATVSRANQVRQFMGPTGSHGVPSSIWECFTRDLDAEPCLTDPPTARQQAVVDKLVDRRARGYDLYD</sequence>
<evidence type="ECO:0000313" key="2">
    <source>
        <dbReference type="Proteomes" id="UP001390669"/>
    </source>
</evidence>
<dbReference type="EMBL" id="JAYMRW010000008">
    <property type="protein sequence ID" value="MEM5449837.1"/>
    <property type="molecule type" value="Genomic_DNA"/>
</dbReference>
<dbReference type="Proteomes" id="UP001390669">
    <property type="component" value="Unassembled WGS sequence"/>
</dbReference>
<protein>
    <submittedName>
        <fullName evidence="1">Uncharacterized protein</fullName>
    </submittedName>
</protein>